<dbReference type="GO" id="GO:0005829">
    <property type="term" value="C:cytosol"/>
    <property type="evidence" value="ECO:0007669"/>
    <property type="project" value="TreeGrafter"/>
</dbReference>
<proteinExistence type="inferred from homology"/>
<gene>
    <name evidence="7" type="ORF">NPRO_11820</name>
</gene>
<dbReference type="GO" id="GO:0004370">
    <property type="term" value="F:glycerol kinase activity"/>
    <property type="evidence" value="ECO:0007669"/>
    <property type="project" value="TreeGrafter"/>
</dbReference>
<reference evidence="7" key="1">
    <citation type="journal article" name="DNA Res.">
        <title>The physiological potential of anammox bacteria as revealed by their core genome structure.</title>
        <authorList>
            <person name="Okubo T."/>
            <person name="Toyoda A."/>
            <person name="Fukuhara K."/>
            <person name="Uchiyama I."/>
            <person name="Harigaya Y."/>
            <person name="Kuroiwa M."/>
            <person name="Suzuki T."/>
            <person name="Murakami Y."/>
            <person name="Suwa Y."/>
            <person name="Takami H."/>
        </authorList>
    </citation>
    <scope>NUCLEOTIDE SEQUENCE</scope>
    <source>
        <strain evidence="7">317325-2</strain>
    </source>
</reference>
<dbReference type="AlphaFoldDB" id="A0A809S4E8"/>
<protein>
    <submittedName>
        <fullName evidence="7">L-rhamnulose kinases</fullName>
    </submittedName>
</protein>
<evidence type="ECO:0000259" key="6">
    <source>
        <dbReference type="Pfam" id="PF02782"/>
    </source>
</evidence>
<dbReference type="KEGG" id="npy:NPRO_11820"/>
<keyword evidence="4 7" id="KW-0418">Kinase</keyword>
<sequence>MEACVRGSSDNPCAIAIDMGATSVRFALGELVGDSIRFEIVEQTPHEPLQQGSHTVWNVDALLGACRRAEELAIAKGATLGIDAWGVDHGFVGPGGDLLQPPVCYRDPSHVEAFDRLAHLRHEMYLRTGIQHQPFNTVYQLAARYSEQPELNSPSVRWLILPELMAHLLGAPAGHELTQASTTQLLGLDGSWCADCFRWIDAEPPASGPQPPGNVVGKSARGTEIVRVAGHDTASAVMGLGSLGQRQAFLNVGTWSILGLLLDAPLADTKSEDANFTNERAADGRVRFLANIPGFYVINRLHQELGIREDVPSWLATAAPDSGESLDLFDPTLFSPQSMIEAARMQGFQMANSEEWASLALHSLVRTLAGHLDKLTSVTGREIDEVRIAGGGSASTQLCQALADATRRPVIAGPQEATVLGNLGVQFLAQGHVADFAELARLLDRSIPFKTFRPS</sequence>
<dbReference type="GO" id="GO:0008993">
    <property type="term" value="F:rhamnulokinase activity"/>
    <property type="evidence" value="ECO:0007669"/>
    <property type="project" value="InterPro"/>
</dbReference>
<dbReference type="GO" id="GO:0019301">
    <property type="term" value="P:rhamnose catabolic process"/>
    <property type="evidence" value="ECO:0007669"/>
    <property type="project" value="InterPro"/>
</dbReference>
<dbReference type="Gene3D" id="3.30.420.40">
    <property type="match status" value="2"/>
</dbReference>
<evidence type="ECO:0000313" key="7">
    <source>
        <dbReference type="EMBL" id="BBO23587.1"/>
    </source>
</evidence>
<dbReference type="GO" id="GO:0006071">
    <property type="term" value="P:glycerol metabolic process"/>
    <property type="evidence" value="ECO:0007669"/>
    <property type="project" value="TreeGrafter"/>
</dbReference>
<dbReference type="Pfam" id="PF02782">
    <property type="entry name" value="FGGY_C"/>
    <property type="match status" value="1"/>
</dbReference>
<evidence type="ECO:0000256" key="1">
    <source>
        <dbReference type="ARBA" id="ARBA00009156"/>
    </source>
</evidence>
<accession>A0A809S4E8</accession>
<dbReference type="PANTHER" id="PTHR10196:SF93">
    <property type="entry name" value="L-RHAMNULOKINASE"/>
    <property type="match status" value="1"/>
</dbReference>
<dbReference type="SUPFAM" id="SSF53067">
    <property type="entry name" value="Actin-like ATPase domain"/>
    <property type="match status" value="2"/>
</dbReference>
<dbReference type="GO" id="GO:0005524">
    <property type="term" value="F:ATP binding"/>
    <property type="evidence" value="ECO:0007669"/>
    <property type="project" value="UniProtKB-KW"/>
</dbReference>
<evidence type="ECO:0000256" key="5">
    <source>
        <dbReference type="ARBA" id="ARBA00022840"/>
    </source>
</evidence>
<evidence type="ECO:0000256" key="3">
    <source>
        <dbReference type="ARBA" id="ARBA00022741"/>
    </source>
</evidence>
<comment type="similarity">
    <text evidence="1">Belongs to the FGGY kinase family.</text>
</comment>
<organism evidence="7 8">
    <name type="scientific">Candidatus Nitrosymbiomonas proteolyticus</name>
    <dbReference type="NCBI Taxonomy" id="2608984"/>
    <lineage>
        <taxon>Bacteria</taxon>
        <taxon>Bacillati</taxon>
        <taxon>Armatimonadota</taxon>
        <taxon>Armatimonadota incertae sedis</taxon>
        <taxon>Candidatus Nitrosymbiomonas</taxon>
    </lineage>
</organism>
<keyword evidence="2" id="KW-0808">Transferase</keyword>
<evidence type="ECO:0000256" key="4">
    <source>
        <dbReference type="ARBA" id="ARBA00022777"/>
    </source>
</evidence>
<feature type="domain" description="Carbohydrate kinase FGGY C-terminal" evidence="6">
    <location>
        <begin position="250"/>
        <end position="429"/>
    </location>
</feature>
<dbReference type="InterPro" id="IPR043129">
    <property type="entry name" value="ATPase_NBD"/>
</dbReference>
<name>A0A809S4E8_9BACT</name>
<keyword evidence="3" id="KW-0547">Nucleotide-binding</keyword>
<evidence type="ECO:0000313" key="8">
    <source>
        <dbReference type="Proteomes" id="UP000662873"/>
    </source>
</evidence>
<dbReference type="EMBL" id="AP021858">
    <property type="protein sequence ID" value="BBO23587.1"/>
    <property type="molecule type" value="Genomic_DNA"/>
</dbReference>
<dbReference type="InterPro" id="IPR013449">
    <property type="entry name" value="Rhamnulokinase"/>
</dbReference>
<dbReference type="InterPro" id="IPR018485">
    <property type="entry name" value="FGGY_C"/>
</dbReference>
<dbReference type="Proteomes" id="UP000662873">
    <property type="component" value="Chromosome"/>
</dbReference>
<evidence type="ECO:0000256" key="2">
    <source>
        <dbReference type="ARBA" id="ARBA00022679"/>
    </source>
</evidence>
<dbReference type="PANTHER" id="PTHR10196">
    <property type="entry name" value="SUGAR KINASE"/>
    <property type="match status" value="1"/>
</dbReference>
<keyword evidence="5" id="KW-0067">ATP-binding</keyword>
<dbReference type="CDD" id="cd07771">
    <property type="entry name" value="ASKHA_NBD_FGGY_RhaB-like"/>
    <property type="match status" value="1"/>
</dbReference>